<feature type="region of interest" description="Disordered" evidence="10">
    <location>
        <begin position="729"/>
        <end position="830"/>
    </location>
</feature>
<evidence type="ECO:0000256" key="3">
    <source>
        <dbReference type="ARBA" id="ARBA00022723"/>
    </source>
</evidence>
<keyword evidence="4 9" id="KW-0378">Hydrolase</keyword>
<feature type="binding site" evidence="8">
    <location>
        <position position="253"/>
    </location>
    <ligand>
        <name>Zn(2+)</name>
        <dbReference type="ChEBI" id="CHEBI:29105"/>
        <label>1</label>
    </ligand>
</feature>
<evidence type="ECO:0000256" key="8">
    <source>
        <dbReference type="PIRSR" id="PIRSR623088-3"/>
    </source>
</evidence>
<dbReference type="InterPro" id="IPR036971">
    <property type="entry name" value="PDEase_catalytic_dom_sf"/>
</dbReference>
<dbReference type="Pfam" id="PF00233">
    <property type="entry name" value="PDEase_I"/>
    <property type="match status" value="1"/>
</dbReference>
<feature type="binding site" evidence="8">
    <location>
        <position position="217"/>
    </location>
    <ligand>
        <name>Zn(2+)</name>
        <dbReference type="ChEBI" id="CHEBI:29105"/>
        <label>1</label>
    </ligand>
</feature>
<dbReference type="PRINTS" id="PR00387">
    <property type="entry name" value="PDIESTERASE1"/>
</dbReference>
<feature type="region of interest" description="Disordered" evidence="10">
    <location>
        <begin position="1057"/>
        <end position="1093"/>
    </location>
</feature>
<dbReference type="SMART" id="SM00471">
    <property type="entry name" value="HDc"/>
    <property type="match status" value="1"/>
</dbReference>
<feature type="binding site" evidence="8">
    <location>
        <position position="254"/>
    </location>
    <ligand>
        <name>Zn(2+)</name>
        <dbReference type="ChEBI" id="CHEBI:29105"/>
        <label>2</label>
    </ligand>
</feature>
<evidence type="ECO:0000313" key="12">
    <source>
        <dbReference type="EMBL" id="OWF48840.1"/>
    </source>
</evidence>
<dbReference type="InterPro" id="IPR023088">
    <property type="entry name" value="PDEase"/>
</dbReference>
<dbReference type="Proteomes" id="UP000242188">
    <property type="component" value="Unassembled WGS sequence"/>
</dbReference>
<feature type="active site" description="Proton donor" evidence="6">
    <location>
        <position position="213"/>
    </location>
</feature>
<name>A0A210QJC5_MIZYE</name>
<comment type="pathway">
    <text evidence="2">Purine metabolism; 3',5'-cyclic AMP degradation; AMP from 3',5'-cyclic AMP: step 1/1.</text>
</comment>
<evidence type="ECO:0000259" key="11">
    <source>
        <dbReference type="PROSITE" id="PS51845"/>
    </source>
</evidence>
<keyword evidence="13" id="KW-1185">Reference proteome</keyword>
<dbReference type="PROSITE" id="PS51845">
    <property type="entry name" value="PDEASE_I_2"/>
    <property type="match status" value="1"/>
</dbReference>
<dbReference type="InterPro" id="IPR003607">
    <property type="entry name" value="HD/PDEase_dom"/>
</dbReference>
<dbReference type="FunFam" id="1.10.1300.10:FF:000004">
    <property type="entry name" value="Phosphodiesterase"/>
    <property type="match status" value="1"/>
</dbReference>
<feature type="region of interest" description="Disordered" evidence="10">
    <location>
        <begin position="477"/>
        <end position="496"/>
    </location>
</feature>
<dbReference type="GO" id="GO:0046872">
    <property type="term" value="F:metal ion binding"/>
    <property type="evidence" value="ECO:0007669"/>
    <property type="project" value="UniProtKB-KW"/>
</dbReference>
<dbReference type="AlphaFoldDB" id="A0A210QJC5"/>
<dbReference type="InterPro" id="IPR023174">
    <property type="entry name" value="PDEase_CS"/>
</dbReference>
<sequence length="1093" mass="121352">MHLCDMSVLNVHSIPVLPLDVQVPAQFLARRGGISFASSCSHYFRPRLGRRGGISFDRKDKNAIYVRMLGDVQMKSKLECYPERRTNAVAVSDLKLLDKVSSKDYKIRWGSRFQSLHKTRRRHRPILKMTQASNSLLDQLYSKQAQCLMTKLDCWSVNMFHLDIITCGRPLFHVAFHLFQHYNLIETFSLDPMKLLRTFSLIEEGYHDNNPYHNAVHAADVTQAIHCYLQEKQLQNTIPPFEIMTCLLAAMTHDLDHPGVNQAFLIATANHLAALYENTSVLENHHWRSAIGVLHETGLLSHFSSMEWERLESQIKSLILATDITRQQEFLTRFKRYLDSGDYDSARNPSHQHFMLQIALKCADISNPCRLWDISRKWSDHVCEEFFRQGDYEQRLHIPVTPMCDRKSTTVAKIQAGFIEFVVNPLFQEWHRFLPTKLSESMLRNLKSNQAQWKEIIKEESEKNKVEIQEDLVEEAKEEAEEEEEEVNNNSDEENDFVQEARLPLTFTHLVNEDECGSSGTESRRGSCRSLSPLREIPENHWNPEIRRHSMPPVYLQKEITCVTIRRESLPHTQYIRRRSLPTAMILHTTSLDRLLGKLSPFPSPAEIGDRCVSIDSLITQPKISNLSPSFEASRLFSGLSLSSELGSVKGSTGSVKFVGAPNLLSSRTTPNWGYKGPQLGKPDNTSHTFHSQLLSTGASQGAEGVAQGETTVISPVSFNCVGAFSGNDRQVSSSVSNTDRELLGGSSLGYSKTSSAIDRVKLSPNTEPIKSKDVSKHIPAGAPSPTPIDLSPTDRPCVAPSPTPIDLSHTDRPCVATSPTPIDLSPPDRPYVAPSPTPIDLSHTDRPCVATSPTPIDLSPTDRPYVAPSPTLIDLSPTDRPCVAPAPTLIDLSPTDRPCEAPFPTPIDLSPTDRPCVAPSPTPIDLSHTDRHCVATSPTPIDLSTTDRPYVAPSPTLIDLSHTDRPCVAPSPTPIDLSHTDRPCVATSPTPIDLSHTDRPCVATSPTPIDLSHTDRPCVAPSPTLIDLSPTDRPCVAPFPTPIDLSPTNRPCVAPSPTLIDLSPEDRPCVAPSPTPIDLSPTDKPCEAPFLH</sequence>
<evidence type="ECO:0000256" key="9">
    <source>
        <dbReference type="RuleBase" id="RU363067"/>
    </source>
</evidence>
<evidence type="ECO:0000256" key="7">
    <source>
        <dbReference type="PIRSR" id="PIRSR623088-2"/>
    </source>
</evidence>
<dbReference type="Gene3D" id="1.10.1300.10">
    <property type="entry name" value="3'5'-cyclic nucleotide phosphodiesterase, catalytic domain"/>
    <property type="match status" value="1"/>
</dbReference>
<dbReference type="EMBL" id="NEDP02003363">
    <property type="protein sequence ID" value="OWF48840.1"/>
    <property type="molecule type" value="Genomic_DNA"/>
</dbReference>
<evidence type="ECO:0000256" key="5">
    <source>
        <dbReference type="ARBA" id="ARBA00061458"/>
    </source>
</evidence>
<reference evidence="12 13" key="1">
    <citation type="journal article" date="2017" name="Nat. Ecol. Evol.">
        <title>Scallop genome provides insights into evolution of bilaterian karyotype and development.</title>
        <authorList>
            <person name="Wang S."/>
            <person name="Zhang J."/>
            <person name="Jiao W."/>
            <person name="Li J."/>
            <person name="Xun X."/>
            <person name="Sun Y."/>
            <person name="Guo X."/>
            <person name="Huan P."/>
            <person name="Dong B."/>
            <person name="Zhang L."/>
            <person name="Hu X."/>
            <person name="Sun X."/>
            <person name="Wang J."/>
            <person name="Zhao C."/>
            <person name="Wang Y."/>
            <person name="Wang D."/>
            <person name="Huang X."/>
            <person name="Wang R."/>
            <person name="Lv J."/>
            <person name="Li Y."/>
            <person name="Zhang Z."/>
            <person name="Liu B."/>
            <person name="Lu W."/>
            <person name="Hui Y."/>
            <person name="Liang J."/>
            <person name="Zhou Z."/>
            <person name="Hou R."/>
            <person name="Li X."/>
            <person name="Liu Y."/>
            <person name="Li H."/>
            <person name="Ning X."/>
            <person name="Lin Y."/>
            <person name="Zhao L."/>
            <person name="Xing Q."/>
            <person name="Dou J."/>
            <person name="Li Y."/>
            <person name="Mao J."/>
            <person name="Guo H."/>
            <person name="Dou H."/>
            <person name="Li T."/>
            <person name="Mu C."/>
            <person name="Jiang W."/>
            <person name="Fu Q."/>
            <person name="Fu X."/>
            <person name="Miao Y."/>
            <person name="Liu J."/>
            <person name="Yu Q."/>
            <person name="Li R."/>
            <person name="Liao H."/>
            <person name="Li X."/>
            <person name="Kong Y."/>
            <person name="Jiang Z."/>
            <person name="Chourrout D."/>
            <person name="Li R."/>
            <person name="Bao Z."/>
        </authorList>
    </citation>
    <scope>NUCLEOTIDE SEQUENCE [LARGE SCALE GENOMIC DNA]</scope>
    <source>
        <strain evidence="12 13">PY_sf001</strain>
    </source>
</reference>
<accession>A0A210QJC5</accession>
<dbReference type="GO" id="GO:0004115">
    <property type="term" value="F:3',5'-cyclic-AMP phosphodiesterase activity"/>
    <property type="evidence" value="ECO:0007669"/>
    <property type="project" value="UniProtKB-EC"/>
</dbReference>
<comment type="cofactor">
    <cofactor evidence="9">
        <name>a divalent metal cation</name>
        <dbReference type="ChEBI" id="CHEBI:60240"/>
    </cofactor>
    <text evidence="9">Binds 2 divalent metal cations per subunit. Site 1 may preferentially bind zinc ions, while site 2 has a preference for magnesium and/or manganese ions.</text>
</comment>
<evidence type="ECO:0000313" key="13">
    <source>
        <dbReference type="Proteomes" id="UP000242188"/>
    </source>
</evidence>
<dbReference type="InterPro" id="IPR002073">
    <property type="entry name" value="PDEase_catalytic_dom"/>
</dbReference>
<gene>
    <name evidence="12" type="ORF">KP79_PYT08771</name>
</gene>
<feature type="domain" description="PDEase" evidence="11">
    <location>
        <begin position="137"/>
        <end position="460"/>
    </location>
</feature>
<feature type="binding site" evidence="7">
    <location>
        <position position="364"/>
    </location>
    <ligand>
        <name>AMP</name>
        <dbReference type="ChEBI" id="CHEBI:456215"/>
    </ligand>
</feature>
<evidence type="ECO:0000256" key="10">
    <source>
        <dbReference type="SAM" id="MobiDB-lite"/>
    </source>
</evidence>
<dbReference type="EC" id="3.1.4.-" evidence="9"/>
<proteinExistence type="inferred from homology"/>
<feature type="binding site" evidence="8">
    <location>
        <position position="254"/>
    </location>
    <ligand>
        <name>Zn(2+)</name>
        <dbReference type="ChEBI" id="CHEBI:29105"/>
        <label>1</label>
    </ligand>
</feature>
<evidence type="ECO:0000256" key="1">
    <source>
        <dbReference type="ARBA" id="ARBA00000621"/>
    </source>
</evidence>
<comment type="caution">
    <text evidence="12">The sequence shown here is derived from an EMBL/GenBank/DDBJ whole genome shotgun (WGS) entry which is preliminary data.</text>
</comment>
<dbReference type="STRING" id="6573.A0A210QJC5"/>
<dbReference type="PANTHER" id="PTHR11347">
    <property type="entry name" value="CYCLIC NUCLEOTIDE PHOSPHODIESTERASE"/>
    <property type="match status" value="1"/>
</dbReference>
<feature type="binding site" evidence="7">
    <location>
        <begin position="213"/>
        <end position="217"/>
    </location>
    <ligand>
        <name>AMP</name>
        <dbReference type="ChEBI" id="CHEBI:456215"/>
    </ligand>
</feature>
<feature type="binding site" evidence="7">
    <location>
        <position position="415"/>
    </location>
    <ligand>
        <name>AMP</name>
        <dbReference type="ChEBI" id="CHEBI:456215"/>
    </ligand>
</feature>
<evidence type="ECO:0000256" key="4">
    <source>
        <dbReference type="ARBA" id="ARBA00022801"/>
    </source>
</evidence>
<comment type="catalytic activity">
    <reaction evidence="1">
        <text>3',5'-cyclic AMP + H2O = AMP + H(+)</text>
        <dbReference type="Rhea" id="RHEA:25277"/>
        <dbReference type="ChEBI" id="CHEBI:15377"/>
        <dbReference type="ChEBI" id="CHEBI:15378"/>
        <dbReference type="ChEBI" id="CHEBI:58165"/>
        <dbReference type="ChEBI" id="CHEBI:456215"/>
        <dbReference type="EC" id="3.1.4.53"/>
    </reaction>
</comment>
<feature type="compositionally biased region" description="Polar residues" evidence="10">
    <location>
        <begin position="729"/>
        <end position="738"/>
    </location>
</feature>
<dbReference type="SUPFAM" id="SSF109604">
    <property type="entry name" value="HD-domain/PDEase-like"/>
    <property type="match status" value="1"/>
</dbReference>
<dbReference type="PROSITE" id="PS00126">
    <property type="entry name" value="PDEASE_I_1"/>
    <property type="match status" value="1"/>
</dbReference>
<dbReference type="CDD" id="cd00077">
    <property type="entry name" value="HDc"/>
    <property type="match status" value="1"/>
</dbReference>
<dbReference type="OrthoDB" id="189220at2759"/>
<feature type="binding site" evidence="8">
    <location>
        <position position="364"/>
    </location>
    <ligand>
        <name>Zn(2+)</name>
        <dbReference type="ChEBI" id="CHEBI:29105"/>
        <label>1</label>
    </ligand>
</feature>
<evidence type="ECO:0000256" key="2">
    <source>
        <dbReference type="ARBA" id="ARBA00004703"/>
    </source>
</evidence>
<comment type="similarity">
    <text evidence="5">Belongs to the cyclic nucleotide phosphodiesterase family. PDE7 subfamily.</text>
</comment>
<dbReference type="GO" id="GO:0007165">
    <property type="term" value="P:signal transduction"/>
    <property type="evidence" value="ECO:0007669"/>
    <property type="project" value="InterPro"/>
</dbReference>
<organism evidence="12 13">
    <name type="scientific">Mizuhopecten yessoensis</name>
    <name type="common">Japanese scallop</name>
    <name type="synonym">Patinopecten yessoensis</name>
    <dbReference type="NCBI Taxonomy" id="6573"/>
    <lineage>
        <taxon>Eukaryota</taxon>
        <taxon>Metazoa</taxon>
        <taxon>Spiralia</taxon>
        <taxon>Lophotrochozoa</taxon>
        <taxon>Mollusca</taxon>
        <taxon>Bivalvia</taxon>
        <taxon>Autobranchia</taxon>
        <taxon>Pteriomorphia</taxon>
        <taxon>Pectinida</taxon>
        <taxon>Pectinoidea</taxon>
        <taxon>Pectinidae</taxon>
        <taxon>Mizuhopecten</taxon>
    </lineage>
</organism>
<keyword evidence="3 8" id="KW-0479">Metal-binding</keyword>
<evidence type="ECO:0000256" key="6">
    <source>
        <dbReference type="PIRSR" id="PIRSR623088-1"/>
    </source>
</evidence>
<feature type="binding site" evidence="7">
    <location>
        <position position="254"/>
    </location>
    <ligand>
        <name>AMP</name>
        <dbReference type="ChEBI" id="CHEBI:456215"/>
    </ligand>
</feature>
<protein>
    <recommendedName>
        <fullName evidence="9">Phosphodiesterase</fullName>
        <ecNumber evidence="9">3.1.4.-</ecNumber>
    </recommendedName>
</protein>